<dbReference type="GO" id="GO:0008236">
    <property type="term" value="F:serine-type peptidase activity"/>
    <property type="evidence" value="ECO:0007669"/>
    <property type="project" value="InterPro"/>
</dbReference>
<evidence type="ECO:0000313" key="3">
    <source>
        <dbReference type="EMBL" id="HJC36071.1"/>
    </source>
</evidence>
<feature type="chain" id="PRO_5039051020" evidence="1">
    <location>
        <begin position="20"/>
        <end position="267"/>
    </location>
</feature>
<organism evidence="3 4">
    <name type="scientific">Candidatus Merdibacter merdavium</name>
    <dbReference type="NCBI Taxonomy" id="2838692"/>
    <lineage>
        <taxon>Bacteria</taxon>
        <taxon>Bacillati</taxon>
        <taxon>Bacillota</taxon>
        <taxon>Erysipelotrichia</taxon>
        <taxon>Erysipelotrichales</taxon>
        <taxon>Erysipelotrichaceae</taxon>
        <taxon>Merdibacter</taxon>
    </lineage>
</organism>
<feature type="domain" description="Peptidase S9 prolyl oligopeptidase catalytic" evidence="2">
    <location>
        <begin position="110"/>
        <end position="211"/>
    </location>
</feature>
<name>A0A9D2NRA8_9FIRM</name>
<evidence type="ECO:0000259" key="2">
    <source>
        <dbReference type="Pfam" id="PF00326"/>
    </source>
</evidence>
<accession>A0A9D2NRA8</accession>
<dbReference type="Gene3D" id="3.40.50.1820">
    <property type="entry name" value="alpha/beta hydrolase"/>
    <property type="match status" value="1"/>
</dbReference>
<reference evidence="3" key="1">
    <citation type="journal article" date="2021" name="PeerJ">
        <title>Extensive microbial diversity within the chicken gut microbiome revealed by metagenomics and culture.</title>
        <authorList>
            <person name="Gilroy R."/>
            <person name="Ravi A."/>
            <person name="Getino M."/>
            <person name="Pursley I."/>
            <person name="Horton D.L."/>
            <person name="Alikhan N.F."/>
            <person name="Baker D."/>
            <person name="Gharbi K."/>
            <person name="Hall N."/>
            <person name="Watson M."/>
            <person name="Adriaenssens E.M."/>
            <person name="Foster-Nyarko E."/>
            <person name="Jarju S."/>
            <person name="Secka A."/>
            <person name="Antonio M."/>
            <person name="Oren A."/>
            <person name="Chaudhuri R.R."/>
            <person name="La Ragione R."/>
            <person name="Hildebrand F."/>
            <person name="Pallen M.J."/>
        </authorList>
    </citation>
    <scope>NUCLEOTIDE SEQUENCE</scope>
    <source>
        <strain evidence="3">CHK187-11901</strain>
    </source>
</reference>
<dbReference type="InterPro" id="IPR001375">
    <property type="entry name" value="Peptidase_S9_cat"/>
</dbReference>
<dbReference type="GO" id="GO:0006508">
    <property type="term" value="P:proteolysis"/>
    <property type="evidence" value="ECO:0007669"/>
    <property type="project" value="InterPro"/>
</dbReference>
<dbReference type="EMBL" id="DWWM01000016">
    <property type="protein sequence ID" value="HJC36071.1"/>
    <property type="molecule type" value="Genomic_DNA"/>
</dbReference>
<sequence length="267" mass="29606">MKRMMTVLLCLLLCGCQNAAQPDPQPVESLAPAQLVSEQVLHGESGDIHYSYQLPEGYSENGSYPMMVVMPGYDMMWFGADSSGTNLDWQGFRCWSEQEDDMIVVSAQLTDWGEISARQAIELTEHFLDDFAVDAKRVYAAGYSAGGETMSRAVSMRPDLYAAYLHAASQWDGTYVPIAENGVCVYIYIAQNDEYYGSQQAQETYDALYAAHQEAGLDEAQIDALLQIQTPADAYFAEHDAGGYYHAAANIVFDDADVLSWILSHHK</sequence>
<dbReference type="SUPFAM" id="SSF53474">
    <property type="entry name" value="alpha/beta-Hydrolases"/>
    <property type="match status" value="1"/>
</dbReference>
<dbReference type="AlphaFoldDB" id="A0A9D2NRA8"/>
<protein>
    <submittedName>
        <fullName evidence="3">Prolyl oligopeptidase family serine peptidase</fullName>
    </submittedName>
</protein>
<proteinExistence type="predicted"/>
<dbReference type="PROSITE" id="PS51257">
    <property type="entry name" value="PROKAR_LIPOPROTEIN"/>
    <property type="match status" value="1"/>
</dbReference>
<reference evidence="3" key="2">
    <citation type="submission" date="2021-04" db="EMBL/GenBank/DDBJ databases">
        <authorList>
            <person name="Gilroy R."/>
        </authorList>
    </citation>
    <scope>NUCLEOTIDE SEQUENCE</scope>
    <source>
        <strain evidence="3">CHK187-11901</strain>
    </source>
</reference>
<evidence type="ECO:0000256" key="1">
    <source>
        <dbReference type="SAM" id="SignalP"/>
    </source>
</evidence>
<feature type="signal peptide" evidence="1">
    <location>
        <begin position="1"/>
        <end position="19"/>
    </location>
</feature>
<dbReference type="InterPro" id="IPR029058">
    <property type="entry name" value="AB_hydrolase_fold"/>
</dbReference>
<gene>
    <name evidence="3" type="ORF">H9702_02945</name>
</gene>
<keyword evidence="1" id="KW-0732">Signal</keyword>
<comment type="caution">
    <text evidence="3">The sequence shown here is derived from an EMBL/GenBank/DDBJ whole genome shotgun (WGS) entry which is preliminary data.</text>
</comment>
<evidence type="ECO:0000313" key="4">
    <source>
        <dbReference type="Proteomes" id="UP000823896"/>
    </source>
</evidence>
<dbReference type="Proteomes" id="UP000823896">
    <property type="component" value="Unassembled WGS sequence"/>
</dbReference>
<dbReference type="Pfam" id="PF00326">
    <property type="entry name" value="Peptidase_S9"/>
    <property type="match status" value="1"/>
</dbReference>